<organism evidence="1 2">
    <name type="scientific">Candidatus Thiomargarita nelsonii</name>
    <dbReference type="NCBI Taxonomy" id="1003181"/>
    <lineage>
        <taxon>Bacteria</taxon>
        <taxon>Pseudomonadati</taxon>
        <taxon>Pseudomonadota</taxon>
        <taxon>Gammaproteobacteria</taxon>
        <taxon>Thiotrichales</taxon>
        <taxon>Thiotrichaceae</taxon>
        <taxon>Thiomargarita</taxon>
    </lineage>
</organism>
<reference evidence="1 2" key="1">
    <citation type="journal article" date="2016" name="Front. Microbiol.">
        <title>Single-Cell (Meta-)Genomics of a Dimorphic Candidatus Thiomargarita nelsonii Reveals Genomic Plasticity.</title>
        <authorList>
            <person name="Flood B.E."/>
            <person name="Fliss P."/>
            <person name="Jones D.S."/>
            <person name="Dick G.J."/>
            <person name="Jain S."/>
            <person name="Kaster A.K."/>
            <person name="Winkel M."/>
            <person name="Mussmann M."/>
            <person name="Bailey J."/>
        </authorList>
    </citation>
    <scope>NUCLEOTIDE SEQUENCE [LARGE SCALE GENOMIC DNA]</scope>
    <source>
        <strain evidence="1">Hydrate Ridge</strain>
    </source>
</reference>
<accession>A0A0A6PJ44</accession>
<dbReference type="EMBL" id="JSZA02000113">
    <property type="protein sequence ID" value="KHD10710.1"/>
    <property type="molecule type" value="Genomic_DNA"/>
</dbReference>
<protein>
    <submittedName>
        <fullName evidence="1">Uncharacterized protein</fullName>
    </submittedName>
</protein>
<evidence type="ECO:0000313" key="1">
    <source>
        <dbReference type="EMBL" id="KHD10710.1"/>
    </source>
</evidence>
<sequence length="69" mass="8055">MLHILFARFVVPGADIWVIWECCWCMFAAVGSRLCVKKIRSLKKVDSMVRRYDILNDLMGDQKIPLIKI</sequence>
<dbReference type="AlphaFoldDB" id="A0A0A6PJ44"/>
<dbReference type="Proteomes" id="UP000030428">
    <property type="component" value="Unassembled WGS sequence"/>
</dbReference>
<keyword evidence="2" id="KW-1185">Reference proteome</keyword>
<proteinExistence type="predicted"/>
<evidence type="ECO:0000313" key="2">
    <source>
        <dbReference type="Proteomes" id="UP000030428"/>
    </source>
</evidence>
<comment type="caution">
    <text evidence="1">The sequence shown here is derived from an EMBL/GenBank/DDBJ whole genome shotgun (WGS) entry which is preliminary data.</text>
</comment>
<gene>
    <name evidence="1" type="ORF">PN36_23280</name>
</gene>
<name>A0A0A6PJ44_9GAMM</name>